<reference evidence="2 3" key="1">
    <citation type="submission" date="2019-11" db="EMBL/GenBank/DDBJ databases">
        <authorList>
            <person name="Holert J."/>
        </authorList>
    </citation>
    <scope>NUCLEOTIDE SEQUENCE [LARGE SCALE GENOMIC DNA]</scope>
    <source>
        <strain evidence="2">BC8_1</strain>
    </source>
</reference>
<evidence type="ECO:0000259" key="1">
    <source>
        <dbReference type="Pfam" id="PF02627"/>
    </source>
</evidence>
<dbReference type="SUPFAM" id="SSF69118">
    <property type="entry name" value="AhpD-like"/>
    <property type="match status" value="1"/>
</dbReference>
<gene>
    <name evidence="2" type="ORF">AELLOGFF_05288</name>
</gene>
<name>A0A5S9R4G0_MYCVN</name>
<accession>A0A5S9R4G0</accession>
<dbReference type="Gene3D" id="1.20.1290.10">
    <property type="entry name" value="AhpD-like"/>
    <property type="match status" value="1"/>
</dbReference>
<dbReference type="GO" id="GO:0051920">
    <property type="term" value="F:peroxiredoxin activity"/>
    <property type="evidence" value="ECO:0007669"/>
    <property type="project" value="InterPro"/>
</dbReference>
<sequence>MTDPSLPRLAPLPDEQWDDGVRHALSPLLPAERANPRDAGNILATLVRNQPLTHAYLTFNAYLLRNSNLSARVREVAVLRAALTSGSLYLWDHHVPLARRAGLTDAEIEDIRHGEPADPVDRLVVAAVGELAEHLRITEVTWAALGDHFDDDQRLDLIFTVGGYHLLALAVNTLGIAPEDYLKPSR</sequence>
<dbReference type="Pfam" id="PF02627">
    <property type="entry name" value="CMD"/>
    <property type="match status" value="1"/>
</dbReference>
<dbReference type="InterPro" id="IPR003779">
    <property type="entry name" value="CMD-like"/>
</dbReference>
<keyword evidence="3" id="KW-1185">Reference proteome</keyword>
<protein>
    <recommendedName>
        <fullName evidence="1">Carboxymuconolactone decarboxylase-like domain-containing protein</fullName>
    </recommendedName>
</protein>
<feature type="domain" description="Carboxymuconolactone decarboxylase-like" evidence="1">
    <location>
        <begin position="52"/>
        <end position="112"/>
    </location>
</feature>
<evidence type="ECO:0000313" key="3">
    <source>
        <dbReference type="Proteomes" id="UP000430146"/>
    </source>
</evidence>
<dbReference type="Proteomes" id="UP000430146">
    <property type="component" value="Unassembled WGS sequence"/>
</dbReference>
<proteinExistence type="predicted"/>
<dbReference type="AlphaFoldDB" id="A0A5S9R4G0"/>
<dbReference type="PANTHER" id="PTHR34846">
    <property type="entry name" value="4-CARBOXYMUCONOLACTONE DECARBOXYLASE FAMILY PROTEIN (AFU_ORTHOLOGUE AFUA_6G11590)"/>
    <property type="match status" value="1"/>
</dbReference>
<dbReference type="EMBL" id="CACSIP010000031">
    <property type="protein sequence ID" value="CAA0127751.1"/>
    <property type="molecule type" value="Genomic_DNA"/>
</dbReference>
<dbReference type="PANTHER" id="PTHR34846:SF5">
    <property type="entry name" value="CARBOXYMUCONOLACTONE DECARBOXYLASE-LIKE DOMAIN-CONTAINING PROTEIN"/>
    <property type="match status" value="1"/>
</dbReference>
<evidence type="ECO:0000313" key="2">
    <source>
        <dbReference type="EMBL" id="CAA0127751.1"/>
    </source>
</evidence>
<dbReference type="InterPro" id="IPR029032">
    <property type="entry name" value="AhpD-like"/>
</dbReference>
<dbReference type="OrthoDB" id="4704294at2"/>
<organism evidence="2 3">
    <name type="scientific">Mycolicibacterium vanbaalenii</name>
    <name type="common">Mycobacterium vanbaalenii</name>
    <dbReference type="NCBI Taxonomy" id="110539"/>
    <lineage>
        <taxon>Bacteria</taxon>
        <taxon>Bacillati</taxon>
        <taxon>Actinomycetota</taxon>
        <taxon>Actinomycetes</taxon>
        <taxon>Mycobacteriales</taxon>
        <taxon>Mycobacteriaceae</taxon>
        <taxon>Mycolicibacterium</taxon>
    </lineage>
</organism>
<dbReference type="RefSeq" id="WP_159232992.1">
    <property type="nucleotide sequence ID" value="NZ_CACSIP010000031.1"/>
</dbReference>